<dbReference type="EMBL" id="SOSA01000159">
    <property type="protein sequence ID" value="THC95389.1"/>
    <property type="molecule type" value="Genomic_DNA"/>
</dbReference>
<evidence type="ECO:0000313" key="2">
    <source>
        <dbReference type="Proteomes" id="UP000308092"/>
    </source>
</evidence>
<keyword evidence="2" id="KW-1185">Reference proteome</keyword>
<dbReference type="Proteomes" id="UP000308092">
    <property type="component" value="Unassembled WGS sequence"/>
</dbReference>
<gene>
    <name evidence="1" type="ORF">EYZ11_005113</name>
</gene>
<sequence length="67" mass="7308">MGSSARSIPDIPELEMLFTPTTNKPASTLPEVRSIYTSLAHPVNFDFAYGIMELGKGWAEVMDFGDG</sequence>
<comment type="caution">
    <text evidence="1">The sequence shown here is derived from an EMBL/GenBank/DDBJ whole genome shotgun (WGS) entry which is preliminary data.</text>
</comment>
<proteinExistence type="predicted"/>
<evidence type="ECO:0000313" key="1">
    <source>
        <dbReference type="EMBL" id="THC95389.1"/>
    </source>
</evidence>
<dbReference type="AlphaFoldDB" id="A0A4S3JIP8"/>
<dbReference type="VEuPathDB" id="FungiDB:EYZ11_005113"/>
<name>A0A4S3JIP8_9EURO</name>
<organism evidence="1 2">
    <name type="scientific">Aspergillus tanneri</name>
    <dbReference type="NCBI Taxonomy" id="1220188"/>
    <lineage>
        <taxon>Eukaryota</taxon>
        <taxon>Fungi</taxon>
        <taxon>Dikarya</taxon>
        <taxon>Ascomycota</taxon>
        <taxon>Pezizomycotina</taxon>
        <taxon>Eurotiomycetes</taxon>
        <taxon>Eurotiomycetidae</taxon>
        <taxon>Eurotiales</taxon>
        <taxon>Aspergillaceae</taxon>
        <taxon>Aspergillus</taxon>
        <taxon>Aspergillus subgen. Circumdati</taxon>
    </lineage>
</organism>
<accession>A0A4S3JIP8</accession>
<protein>
    <submittedName>
        <fullName evidence="1">Uncharacterized protein</fullName>
    </submittedName>
</protein>
<reference evidence="1 2" key="1">
    <citation type="submission" date="2019-03" db="EMBL/GenBank/DDBJ databases">
        <title>The genome sequence of a newly discovered highly antifungal drug resistant Aspergillus species, Aspergillus tanneri NIH 1004.</title>
        <authorList>
            <person name="Mounaud S."/>
            <person name="Singh I."/>
            <person name="Joardar V."/>
            <person name="Pakala S."/>
            <person name="Pakala S."/>
            <person name="Venepally P."/>
            <person name="Hoover J."/>
            <person name="Nierman W."/>
            <person name="Chung J."/>
            <person name="Losada L."/>
        </authorList>
    </citation>
    <scope>NUCLEOTIDE SEQUENCE [LARGE SCALE GENOMIC DNA]</scope>
    <source>
        <strain evidence="1 2">NIH1004</strain>
    </source>
</reference>